<keyword evidence="4" id="KW-1003">Cell membrane</keyword>
<dbReference type="RefSeq" id="WP_332080415.1">
    <property type="nucleotide sequence ID" value="NZ_JAZHYN010000005.1"/>
</dbReference>
<feature type="transmembrane region" description="Helical" evidence="8">
    <location>
        <begin position="189"/>
        <end position="208"/>
    </location>
</feature>
<feature type="transmembrane region" description="Helical" evidence="8">
    <location>
        <begin position="297"/>
        <end position="322"/>
    </location>
</feature>
<evidence type="ECO:0000256" key="2">
    <source>
        <dbReference type="ARBA" id="ARBA00010110"/>
    </source>
</evidence>
<feature type="transmembrane region" description="Helical" evidence="8">
    <location>
        <begin position="120"/>
        <end position="142"/>
    </location>
</feature>
<feature type="transmembrane region" description="Helical" evidence="8">
    <location>
        <begin position="94"/>
        <end position="114"/>
    </location>
</feature>
<reference evidence="9 10" key="1">
    <citation type="submission" date="2024-02" db="EMBL/GenBank/DDBJ databases">
        <authorList>
            <person name="Grouzdev D."/>
        </authorList>
    </citation>
    <scope>NUCLEOTIDE SEQUENCE [LARGE SCALE GENOMIC DNA]</scope>
    <source>
        <strain evidence="9 10">9N</strain>
    </source>
</reference>
<feature type="transmembrane region" description="Helical" evidence="8">
    <location>
        <begin position="64"/>
        <end position="82"/>
    </location>
</feature>
<dbReference type="InterPro" id="IPR004706">
    <property type="entry name" value="Arsenical-R_Acr3"/>
</dbReference>
<feature type="transmembrane region" description="Helical" evidence="8">
    <location>
        <begin position="149"/>
        <end position="169"/>
    </location>
</feature>
<dbReference type="Pfam" id="PF01758">
    <property type="entry name" value="SBF"/>
    <property type="match status" value="1"/>
</dbReference>
<dbReference type="InterPro" id="IPR002657">
    <property type="entry name" value="BilAc:Na_symport/Acr3"/>
</dbReference>
<accession>A0ABU7XEN4</accession>
<gene>
    <name evidence="9" type="ORF">V3H18_03075</name>
</gene>
<keyword evidence="10" id="KW-1185">Reference proteome</keyword>
<evidence type="ECO:0000256" key="5">
    <source>
        <dbReference type="ARBA" id="ARBA00022692"/>
    </source>
</evidence>
<dbReference type="EMBL" id="JAZHYN010000005">
    <property type="protein sequence ID" value="MEF3365512.1"/>
    <property type="molecule type" value="Genomic_DNA"/>
</dbReference>
<feature type="transmembrane region" description="Helical" evidence="8">
    <location>
        <begin position="220"/>
        <end position="241"/>
    </location>
</feature>
<evidence type="ECO:0000256" key="1">
    <source>
        <dbReference type="ARBA" id="ARBA00004651"/>
    </source>
</evidence>
<evidence type="ECO:0000256" key="8">
    <source>
        <dbReference type="SAM" id="Phobius"/>
    </source>
</evidence>
<name>A0ABU7XEN4_9HYPH</name>
<keyword evidence="6 8" id="KW-1133">Transmembrane helix</keyword>
<keyword evidence="3" id="KW-0813">Transport</keyword>
<organism evidence="9 10">
    <name type="scientific">Methylocystis borbori</name>
    <dbReference type="NCBI Taxonomy" id="3118750"/>
    <lineage>
        <taxon>Bacteria</taxon>
        <taxon>Pseudomonadati</taxon>
        <taxon>Pseudomonadota</taxon>
        <taxon>Alphaproteobacteria</taxon>
        <taxon>Hyphomicrobiales</taxon>
        <taxon>Methylocystaceae</taxon>
        <taxon>Methylocystis</taxon>
    </lineage>
</organism>
<sequence length="342" mass="35855">MGQMRVARRPIGATQRRVERLAIDEARELLERRQVAIYFGAVAAAAALAFLFPGLTALEAATNPALALMLFATFLQVPLAALGRAFARWRFMAALLAANFLAIPAFVAALSPLLPPDPMIRLGASLVLLAPCVDYVVTFAHLGRGDARALLAATPALLLAQMALLPLYLKLLLNDEAAAVAQAGPFLHAFLWLIAMPLALAGGVQFWSGRSARGAKATRLLSVLPIPATALALFVIVAAVTPRLGHALDAVQAVIPFYVGFAVVAPLIGLGAAKLFGLPAREARSVAFSAATRNSLVVLPLALAAPGAVPVLPAVIVAQTLVELLSELVYVRVIPRLAQDDA</sequence>
<dbReference type="InterPro" id="IPR038770">
    <property type="entry name" value="Na+/solute_symporter_sf"/>
</dbReference>
<comment type="subcellular location">
    <subcellularLocation>
        <location evidence="1">Cell membrane</location>
        <topology evidence="1">Multi-pass membrane protein</topology>
    </subcellularLocation>
</comment>
<dbReference type="PANTHER" id="PTHR43057:SF1">
    <property type="entry name" value="ARSENICAL-RESISTANCE PROTEIN 3"/>
    <property type="match status" value="1"/>
</dbReference>
<evidence type="ECO:0000256" key="6">
    <source>
        <dbReference type="ARBA" id="ARBA00022989"/>
    </source>
</evidence>
<evidence type="ECO:0000256" key="3">
    <source>
        <dbReference type="ARBA" id="ARBA00022448"/>
    </source>
</evidence>
<evidence type="ECO:0000313" key="9">
    <source>
        <dbReference type="EMBL" id="MEF3365512.1"/>
    </source>
</evidence>
<dbReference type="PANTHER" id="PTHR43057">
    <property type="entry name" value="ARSENITE EFFLUX TRANSPORTER"/>
    <property type="match status" value="1"/>
</dbReference>
<keyword evidence="5 8" id="KW-0812">Transmembrane</keyword>
<keyword evidence="7 8" id="KW-0472">Membrane</keyword>
<evidence type="ECO:0000256" key="4">
    <source>
        <dbReference type="ARBA" id="ARBA00022475"/>
    </source>
</evidence>
<feature type="transmembrane region" description="Helical" evidence="8">
    <location>
        <begin position="253"/>
        <end position="276"/>
    </location>
</feature>
<comment type="similarity">
    <text evidence="2">Belongs to the arsenical resistance-3 (ACR3) (TC 2.A.59) family.</text>
</comment>
<protein>
    <submittedName>
        <fullName evidence="9">Arsenic resistance protein</fullName>
    </submittedName>
</protein>
<evidence type="ECO:0000256" key="7">
    <source>
        <dbReference type="ARBA" id="ARBA00023136"/>
    </source>
</evidence>
<comment type="caution">
    <text evidence="9">The sequence shown here is derived from an EMBL/GenBank/DDBJ whole genome shotgun (WGS) entry which is preliminary data.</text>
</comment>
<proteinExistence type="inferred from homology"/>
<feature type="transmembrane region" description="Helical" evidence="8">
    <location>
        <begin position="35"/>
        <end position="58"/>
    </location>
</feature>
<dbReference type="Gene3D" id="1.20.1530.20">
    <property type="match status" value="1"/>
</dbReference>
<evidence type="ECO:0000313" key="10">
    <source>
        <dbReference type="Proteomes" id="UP001350748"/>
    </source>
</evidence>
<dbReference type="Proteomes" id="UP001350748">
    <property type="component" value="Unassembled WGS sequence"/>
</dbReference>